<evidence type="ECO:0000313" key="1">
    <source>
        <dbReference type="EMBL" id="KAG5586990.1"/>
    </source>
</evidence>
<sequence>MDISRLMVYVQRTLELDTQSQGSVAQGGNRVPVTYARCVSPIFIRLLHGNMAATRGAILILAEELTVFMQSLVAKSKRTL</sequence>
<dbReference type="EMBL" id="JACXVP010000009">
    <property type="protein sequence ID" value="KAG5586990.1"/>
    <property type="molecule type" value="Genomic_DNA"/>
</dbReference>
<gene>
    <name evidence="1" type="ORF">H5410_047424</name>
</gene>
<name>A0A9J5XIM7_SOLCO</name>
<dbReference type="Proteomes" id="UP000824120">
    <property type="component" value="Chromosome 9"/>
</dbReference>
<accession>A0A9J5XIM7</accession>
<comment type="caution">
    <text evidence="1">The sequence shown here is derived from an EMBL/GenBank/DDBJ whole genome shotgun (WGS) entry which is preliminary data.</text>
</comment>
<reference evidence="1 2" key="1">
    <citation type="submission" date="2020-09" db="EMBL/GenBank/DDBJ databases">
        <title>De no assembly of potato wild relative species, Solanum commersonii.</title>
        <authorList>
            <person name="Cho K."/>
        </authorList>
    </citation>
    <scope>NUCLEOTIDE SEQUENCE [LARGE SCALE GENOMIC DNA]</scope>
    <source>
        <strain evidence="1">LZ3.2</strain>
        <tissue evidence="1">Leaf</tissue>
    </source>
</reference>
<protein>
    <submittedName>
        <fullName evidence="1">Uncharacterized protein</fullName>
    </submittedName>
</protein>
<keyword evidence="2" id="KW-1185">Reference proteome</keyword>
<organism evidence="1 2">
    <name type="scientific">Solanum commersonii</name>
    <name type="common">Commerson's wild potato</name>
    <name type="synonym">Commerson's nightshade</name>
    <dbReference type="NCBI Taxonomy" id="4109"/>
    <lineage>
        <taxon>Eukaryota</taxon>
        <taxon>Viridiplantae</taxon>
        <taxon>Streptophyta</taxon>
        <taxon>Embryophyta</taxon>
        <taxon>Tracheophyta</taxon>
        <taxon>Spermatophyta</taxon>
        <taxon>Magnoliopsida</taxon>
        <taxon>eudicotyledons</taxon>
        <taxon>Gunneridae</taxon>
        <taxon>Pentapetalae</taxon>
        <taxon>asterids</taxon>
        <taxon>lamiids</taxon>
        <taxon>Solanales</taxon>
        <taxon>Solanaceae</taxon>
        <taxon>Solanoideae</taxon>
        <taxon>Solaneae</taxon>
        <taxon>Solanum</taxon>
    </lineage>
</organism>
<evidence type="ECO:0000313" key="2">
    <source>
        <dbReference type="Proteomes" id="UP000824120"/>
    </source>
</evidence>
<dbReference type="AlphaFoldDB" id="A0A9J5XIM7"/>
<proteinExistence type="predicted"/>